<dbReference type="EMBL" id="QQNB01000005">
    <property type="protein sequence ID" value="RDE04231.1"/>
    <property type="molecule type" value="Genomic_DNA"/>
</dbReference>
<organism evidence="1 2">
    <name type="scientific">Sphingomonas aracearum</name>
    <dbReference type="NCBI Taxonomy" id="2283317"/>
    <lineage>
        <taxon>Bacteria</taxon>
        <taxon>Pseudomonadati</taxon>
        <taxon>Pseudomonadota</taxon>
        <taxon>Alphaproteobacteria</taxon>
        <taxon>Sphingomonadales</taxon>
        <taxon>Sphingomonadaceae</taxon>
        <taxon>Sphingomonas</taxon>
    </lineage>
</organism>
<proteinExistence type="predicted"/>
<comment type="caution">
    <text evidence="1">The sequence shown here is derived from an EMBL/GenBank/DDBJ whole genome shotgun (WGS) entry which is preliminary data.</text>
</comment>
<dbReference type="Proteomes" id="UP000253918">
    <property type="component" value="Unassembled WGS sequence"/>
</dbReference>
<evidence type="ECO:0000313" key="1">
    <source>
        <dbReference type="EMBL" id="RDE04231.1"/>
    </source>
</evidence>
<dbReference type="OrthoDB" id="7581711at2"/>
<protein>
    <submittedName>
        <fullName evidence="1">Uncharacterized protein</fullName>
    </submittedName>
</protein>
<reference evidence="1 2" key="1">
    <citation type="submission" date="2018-07" db="EMBL/GenBank/DDBJ databases">
        <title>a novel species of Sphingomonas isolated from the rhizosphere soil of Araceae plant.</title>
        <authorList>
            <person name="Zhiyong W."/>
            <person name="Qinglan Z."/>
            <person name="Zhiwei F."/>
            <person name="Ding X."/>
            <person name="Gejiao W."/>
            <person name="Shixue Z."/>
        </authorList>
    </citation>
    <scope>NUCLEOTIDE SEQUENCE [LARGE SCALE GENOMIC DNA]</scope>
    <source>
        <strain evidence="1 2">WZY 27</strain>
    </source>
</reference>
<name>A0A369VWP7_9SPHN</name>
<evidence type="ECO:0000313" key="2">
    <source>
        <dbReference type="Proteomes" id="UP000253918"/>
    </source>
</evidence>
<dbReference type="AlphaFoldDB" id="A0A369VWP7"/>
<keyword evidence="2" id="KW-1185">Reference proteome</keyword>
<sequence>MASPSIHFERTGGYWVSERKSVGFSGETEIGPVEFLITSEALAYLVSPSLDAIGRAVRPPLTSSLPMQGGPDASGTTAAVTGLMGFRSRPHRCRTTPLPLLLRTFELTRCHALADRSIAAWLELPLILQRIGFTRSVLPCLVIGDKRLRLGGAPPELIAARLLDAAAEASDKASIDCSPLSNIVHAASRPLCRNAVPGHSPGCWRLHNCGPCSAPRAPRTHWD</sequence>
<accession>A0A369VWP7</accession>
<gene>
    <name evidence="1" type="ORF">DVW87_16455</name>
</gene>